<evidence type="ECO:0000259" key="8">
    <source>
        <dbReference type="PROSITE" id="PS00716"/>
    </source>
</evidence>
<dbReference type="GO" id="GO:0006352">
    <property type="term" value="P:DNA-templated transcription initiation"/>
    <property type="evidence" value="ECO:0007669"/>
    <property type="project" value="InterPro"/>
</dbReference>
<dbReference type="GO" id="GO:0016987">
    <property type="term" value="F:sigma factor activity"/>
    <property type="evidence" value="ECO:0007669"/>
    <property type="project" value="UniProtKB-KW"/>
</dbReference>
<dbReference type="InterPro" id="IPR050239">
    <property type="entry name" value="Sigma-70_RNA_pol_init_factors"/>
</dbReference>
<evidence type="ECO:0000256" key="2">
    <source>
        <dbReference type="ARBA" id="ARBA00023015"/>
    </source>
</evidence>
<dbReference type="PANTHER" id="PTHR30603:SF17">
    <property type="entry name" value="RNA POLYMERASE SIGMA-G FACTOR"/>
    <property type="match status" value="1"/>
</dbReference>
<feature type="domain" description="RNA polymerase sigma-70" evidence="8">
    <location>
        <begin position="227"/>
        <end position="253"/>
    </location>
</feature>
<evidence type="ECO:0000313" key="12">
    <source>
        <dbReference type="Proteomes" id="UP000247523"/>
    </source>
</evidence>
<gene>
    <name evidence="9" type="ORF">C8E03_101657</name>
    <name evidence="10" type="ORF">CG710_016025</name>
</gene>
<sequence length="260" mass="29751">MALNKVEICGVNTSKLPLLKNEEKEILFEKIKQGDEIARETYIKGNLRLVLSVIKRFSNSNENVDDLFQIGCIGLIKAIDNFDSTLDVKFSTYAVPMIIGEIRRYLRDNNSIRVSRSLRDTAYKAIYAKESLTKRNSKEPTINEIASEIGISKEDIAFALDAIQNPVSLYEPVYTEGGDTLYVMDQISDKKNKEDNWVEQISLSEAMKKLNERESFIIELRFFEGKTQMEVASEINISQAQVSRLEKSALKNMRNYLKIK</sequence>
<reference evidence="9 12" key="2">
    <citation type="submission" date="2018-05" db="EMBL/GenBank/DDBJ databases">
        <title>Genomic Encyclopedia of Type Strains, Phase IV (KMG-IV): sequencing the most valuable type-strain genomes for metagenomic binning, comparative biology and taxonomic classification.</title>
        <authorList>
            <person name="Goeker M."/>
        </authorList>
    </citation>
    <scope>NUCLEOTIDE SEQUENCE [LARGE SCALE GENOMIC DNA]</scope>
    <source>
        <strain evidence="9 12">DSM 28816</strain>
    </source>
</reference>
<dbReference type="GO" id="GO:0003677">
    <property type="term" value="F:DNA binding"/>
    <property type="evidence" value="ECO:0007669"/>
    <property type="project" value="UniProtKB-KW"/>
</dbReference>
<accession>A0A255IL54</accession>
<keyword evidence="2 6" id="KW-0805">Transcription regulation</keyword>
<reference evidence="10 11" key="1">
    <citation type="journal article" date="2017" name="Genome Announc.">
        <title>Draft Genome Sequence of a Sporulating and Motile Strain of Lachnotalea glycerini Isolated from Water in Quebec City, Canada.</title>
        <authorList>
            <person name="Maheux A.F."/>
            <person name="Boudreau D.K."/>
            <person name="Berube E."/>
            <person name="Boissinot M."/>
            <person name="Raymond F."/>
            <person name="Brodeur S."/>
            <person name="Corbeil J."/>
            <person name="Isabel S."/>
            <person name="Omar R.F."/>
            <person name="Bergeron M.G."/>
        </authorList>
    </citation>
    <scope>NUCLEOTIDE SEQUENCE [LARGE SCALE GENOMIC DNA]</scope>
    <source>
        <strain evidence="10 11">CCRI-19302</strain>
    </source>
</reference>
<dbReference type="InterPro" id="IPR014284">
    <property type="entry name" value="RNA_pol_sigma-70_dom"/>
</dbReference>
<keyword evidence="5 6" id="KW-0804">Transcription</keyword>
<dbReference type="InterPro" id="IPR014322">
    <property type="entry name" value="RNA_pol_sigma-B/F/G"/>
</dbReference>
<comment type="similarity">
    <text evidence="6">Belongs to the sigma-70 factor family.</text>
</comment>
<dbReference type="Pfam" id="PF04539">
    <property type="entry name" value="Sigma70_r3"/>
    <property type="match status" value="1"/>
</dbReference>
<evidence type="ECO:0000313" key="10">
    <source>
        <dbReference type="EMBL" id="RDY30202.1"/>
    </source>
</evidence>
<reference evidence="10" key="3">
    <citation type="submission" date="2018-07" db="EMBL/GenBank/DDBJ databases">
        <authorList>
            <person name="Quirk P.G."/>
            <person name="Krulwich T.A."/>
        </authorList>
    </citation>
    <scope>NUCLEOTIDE SEQUENCE</scope>
    <source>
        <strain evidence="10">CCRI-19302</strain>
    </source>
</reference>
<dbReference type="SUPFAM" id="SSF88946">
    <property type="entry name" value="Sigma2 domain of RNA polymerase sigma factors"/>
    <property type="match status" value="1"/>
</dbReference>
<dbReference type="Proteomes" id="UP000216411">
    <property type="component" value="Unassembled WGS sequence"/>
</dbReference>
<name>A0A255IL54_9FIRM</name>
<dbReference type="InterPro" id="IPR007624">
    <property type="entry name" value="RNA_pol_sigma70_r3"/>
</dbReference>
<dbReference type="AlphaFoldDB" id="A0A255IL54"/>
<evidence type="ECO:0000313" key="11">
    <source>
        <dbReference type="Proteomes" id="UP000216411"/>
    </source>
</evidence>
<dbReference type="OrthoDB" id="9809557at2"/>
<dbReference type="InterPro" id="IPR000943">
    <property type="entry name" value="RNA_pol_sigma70"/>
</dbReference>
<keyword evidence="11" id="KW-1185">Reference proteome</keyword>
<dbReference type="PRINTS" id="PR00046">
    <property type="entry name" value="SIGMA70FCT"/>
</dbReference>
<evidence type="ECO:0000256" key="6">
    <source>
        <dbReference type="RuleBase" id="RU362124"/>
    </source>
</evidence>
<dbReference type="NCBIfam" id="TIGR02980">
    <property type="entry name" value="SigBFG"/>
    <property type="match status" value="1"/>
</dbReference>
<evidence type="ECO:0000256" key="4">
    <source>
        <dbReference type="ARBA" id="ARBA00023125"/>
    </source>
</evidence>
<dbReference type="SUPFAM" id="SSF88659">
    <property type="entry name" value="Sigma3 and sigma4 domains of RNA polymerase sigma factors"/>
    <property type="match status" value="2"/>
</dbReference>
<comment type="function">
    <text evidence="6">Sigma factors are initiation factors that promote the attachment of RNA polymerase to specific initiation sites and are then released.</text>
</comment>
<evidence type="ECO:0000256" key="5">
    <source>
        <dbReference type="ARBA" id="ARBA00023163"/>
    </source>
</evidence>
<dbReference type="InterPro" id="IPR007627">
    <property type="entry name" value="RNA_pol_sigma70_r2"/>
</dbReference>
<dbReference type="Pfam" id="PF04542">
    <property type="entry name" value="Sigma70_r2"/>
    <property type="match status" value="1"/>
</dbReference>
<evidence type="ECO:0000259" key="7">
    <source>
        <dbReference type="PROSITE" id="PS00715"/>
    </source>
</evidence>
<dbReference type="RefSeq" id="WP_094376887.1">
    <property type="nucleotide sequence ID" value="NZ_NOKA02000045.1"/>
</dbReference>
<comment type="caution">
    <text evidence="9">The sequence shown here is derived from an EMBL/GenBank/DDBJ whole genome shotgun (WGS) entry which is preliminary data.</text>
</comment>
<evidence type="ECO:0000256" key="3">
    <source>
        <dbReference type="ARBA" id="ARBA00023082"/>
    </source>
</evidence>
<protein>
    <recommendedName>
        <fullName evidence="6">RNA polymerase sigma factor</fullName>
    </recommendedName>
</protein>
<proteinExistence type="inferred from homology"/>
<evidence type="ECO:0000256" key="1">
    <source>
        <dbReference type="ARBA" id="ARBA00022969"/>
    </source>
</evidence>
<dbReference type="InterPro" id="IPR013325">
    <property type="entry name" value="RNA_pol_sigma_r2"/>
</dbReference>
<dbReference type="InterPro" id="IPR007630">
    <property type="entry name" value="RNA_pol_sigma70_r4"/>
</dbReference>
<dbReference type="PROSITE" id="PS00716">
    <property type="entry name" value="SIGMA70_2"/>
    <property type="match status" value="1"/>
</dbReference>
<feature type="domain" description="RNA polymerase sigma-70" evidence="7">
    <location>
        <begin position="66"/>
        <end position="79"/>
    </location>
</feature>
<dbReference type="PIRSF" id="PIRSF000770">
    <property type="entry name" value="RNA_pol_sigma-SigE/K"/>
    <property type="match status" value="1"/>
</dbReference>
<dbReference type="Gene3D" id="1.20.140.160">
    <property type="match status" value="1"/>
</dbReference>
<keyword evidence="3 6" id="KW-0731">Sigma factor</keyword>
<dbReference type="NCBIfam" id="NF006071">
    <property type="entry name" value="PRK08215.1"/>
    <property type="match status" value="1"/>
</dbReference>
<evidence type="ECO:0000313" key="9">
    <source>
        <dbReference type="EMBL" id="PXV96024.1"/>
    </source>
</evidence>
<dbReference type="PROSITE" id="PS00715">
    <property type="entry name" value="SIGMA70_1"/>
    <property type="match status" value="1"/>
</dbReference>
<dbReference type="Gene3D" id="1.20.120.1810">
    <property type="match status" value="1"/>
</dbReference>
<dbReference type="Pfam" id="PF04545">
    <property type="entry name" value="Sigma70_r4"/>
    <property type="match status" value="1"/>
</dbReference>
<organism evidence="9 12">
    <name type="scientific">Lachnotalea glycerini</name>
    <dbReference type="NCBI Taxonomy" id="1763509"/>
    <lineage>
        <taxon>Bacteria</taxon>
        <taxon>Bacillati</taxon>
        <taxon>Bacillota</taxon>
        <taxon>Clostridia</taxon>
        <taxon>Lachnospirales</taxon>
        <taxon>Lachnospiraceae</taxon>
        <taxon>Lachnotalea</taxon>
    </lineage>
</organism>
<keyword evidence="4 6" id="KW-0238">DNA-binding</keyword>
<dbReference type="PANTHER" id="PTHR30603">
    <property type="entry name" value="RNA POLYMERASE SIGMA FACTOR RPO"/>
    <property type="match status" value="1"/>
</dbReference>
<keyword evidence="1" id="KW-0749">Sporulation</keyword>
<dbReference type="NCBIfam" id="TIGR02937">
    <property type="entry name" value="sigma70-ECF"/>
    <property type="match status" value="1"/>
</dbReference>
<dbReference type="CDD" id="cd06171">
    <property type="entry name" value="Sigma70_r4"/>
    <property type="match status" value="1"/>
</dbReference>
<dbReference type="Proteomes" id="UP000247523">
    <property type="component" value="Unassembled WGS sequence"/>
</dbReference>
<dbReference type="EMBL" id="QICS01000001">
    <property type="protein sequence ID" value="PXV96024.1"/>
    <property type="molecule type" value="Genomic_DNA"/>
</dbReference>
<dbReference type="GO" id="GO:0030435">
    <property type="term" value="P:sporulation resulting in formation of a cellular spore"/>
    <property type="evidence" value="ECO:0007669"/>
    <property type="project" value="UniProtKB-KW"/>
</dbReference>
<dbReference type="EMBL" id="NOKA02000045">
    <property type="protein sequence ID" value="RDY30202.1"/>
    <property type="molecule type" value="Genomic_DNA"/>
</dbReference>
<dbReference type="InterPro" id="IPR013324">
    <property type="entry name" value="RNA_pol_sigma_r3/r4-like"/>
</dbReference>